<dbReference type="EMBL" id="JARKHS020033530">
    <property type="protein sequence ID" value="KAK8758994.1"/>
    <property type="molecule type" value="Genomic_DNA"/>
</dbReference>
<name>A0AAQ4D954_AMBAM</name>
<protein>
    <submittedName>
        <fullName evidence="1">Uncharacterized protein</fullName>
    </submittedName>
</protein>
<keyword evidence="2" id="KW-1185">Reference proteome</keyword>
<sequence length="139" mass="15159">MNALDLAVEEPGALWGHNAAQNYGCSDAEEAFAQAGEWSVIDKPVEEVAVMQADEIEILVDCSKAHPEMPQKVIDHWNAQIALFTGMGDAEVVLLVCKTSLDAGEALYNEFSTSHLEHKKTIDMIAEHCYEIATGQKVA</sequence>
<comment type="caution">
    <text evidence="1">The sequence shown here is derived from an EMBL/GenBank/DDBJ whole genome shotgun (WGS) entry which is preliminary data.</text>
</comment>
<dbReference type="AlphaFoldDB" id="A0AAQ4D954"/>
<evidence type="ECO:0000313" key="1">
    <source>
        <dbReference type="EMBL" id="KAK8758994.1"/>
    </source>
</evidence>
<reference evidence="1 2" key="1">
    <citation type="journal article" date="2023" name="Arcadia Sci">
        <title>De novo assembly of a long-read Amblyomma americanum tick genome.</title>
        <authorList>
            <person name="Chou S."/>
            <person name="Poskanzer K.E."/>
            <person name="Rollins M."/>
            <person name="Thuy-Boun P.S."/>
        </authorList>
    </citation>
    <scope>NUCLEOTIDE SEQUENCE [LARGE SCALE GENOMIC DNA]</scope>
    <source>
        <strain evidence="1">F_SG_1</strain>
        <tissue evidence="1">Salivary glands</tissue>
    </source>
</reference>
<organism evidence="1 2">
    <name type="scientific">Amblyomma americanum</name>
    <name type="common">Lone star tick</name>
    <dbReference type="NCBI Taxonomy" id="6943"/>
    <lineage>
        <taxon>Eukaryota</taxon>
        <taxon>Metazoa</taxon>
        <taxon>Ecdysozoa</taxon>
        <taxon>Arthropoda</taxon>
        <taxon>Chelicerata</taxon>
        <taxon>Arachnida</taxon>
        <taxon>Acari</taxon>
        <taxon>Parasitiformes</taxon>
        <taxon>Ixodida</taxon>
        <taxon>Ixodoidea</taxon>
        <taxon>Ixodidae</taxon>
        <taxon>Amblyomminae</taxon>
        <taxon>Amblyomma</taxon>
    </lineage>
</organism>
<gene>
    <name evidence="1" type="ORF">V5799_003378</name>
</gene>
<evidence type="ECO:0000313" key="2">
    <source>
        <dbReference type="Proteomes" id="UP001321473"/>
    </source>
</evidence>
<accession>A0AAQ4D954</accession>
<proteinExistence type="predicted"/>
<dbReference type="Proteomes" id="UP001321473">
    <property type="component" value="Unassembled WGS sequence"/>
</dbReference>